<dbReference type="PRINTS" id="PR01021">
    <property type="entry name" value="OMPADOMAIN"/>
</dbReference>
<name>A0A2G6KFC2_9BACT</name>
<dbReference type="PROSITE" id="PS51257">
    <property type="entry name" value="PROKAR_LIPOPROTEIN"/>
    <property type="match status" value="1"/>
</dbReference>
<dbReference type="PROSITE" id="PS51123">
    <property type="entry name" value="OMPA_2"/>
    <property type="match status" value="1"/>
</dbReference>
<dbReference type="GO" id="GO:0051301">
    <property type="term" value="P:cell division"/>
    <property type="evidence" value="ECO:0007669"/>
    <property type="project" value="InterPro"/>
</dbReference>
<protein>
    <recommendedName>
        <fullName evidence="6">Peptidoglycan-associated lipoprotein</fullName>
        <shortName evidence="6">PAL</shortName>
    </recommendedName>
</protein>
<sequence length="200" mass="22461">MERYRKTQNCFMFGLTVLLALAFTIGCASKKPTQSEMTLPPVVESEPAIIELGSSRVDDILRDGDIVEENRDDLPWLPKRPPSGMHFESTSALQTVYFEFDKYSLTGSTRSALEANAEWLRNNPDVLVRIEGHCDERGTLEYNQVLGENRALSAKKYLASLGIAPNRLYTISYGESMPADPGHSEDAWANNRRAEFKIGR</sequence>
<dbReference type="InterPro" id="IPR039001">
    <property type="entry name" value="Pal"/>
</dbReference>
<organism evidence="8 9">
    <name type="scientific">candidate division KSB3 bacterium</name>
    <dbReference type="NCBI Taxonomy" id="2044937"/>
    <lineage>
        <taxon>Bacteria</taxon>
        <taxon>candidate division KSB3</taxon>
    </lineage>
</organism>
<dbReference type="InterPro" id="IPR036737">
    <property type="entry name" value="OmpA-like_sf"/>
</dbReference>
<gene>
    <name evidence="6" type="primary">pal</name>
    <name evidence="8" type="ORF">CSA56_08240</name>
</gene>
<dbReference type="PANTHER" id="PTHR30329">
    <property type="entry name" value="STATOR ELEMENT OF FLAGELLAR MOTOR COMPLEX"/>
    <property type="match status" value="1"/>
</dbReference>
<evidence type="ECO:0000256" key="2">
    <source>
        <dbReference type="ARBA" id="ARBA00023136"/>
    </source>
</evidence>
<accession>A0A2G6KFC2</accession>
<reference evidence="8 9" key="1">
    <citation type="submission" date="2017-10" db="EMBL/GenBank/DDBJ databases">
        <title>Novel microbial diversity and functional potential in the marine mammal oral microbiome.</title>
        <authorList>
            <person name="Dudek N.K."/>
            <person name="Sun C.L."/>
            <person name="Burstein D."/>
            <person name="Kantor R.S."/>
            <person name="Aliaga Goltsman D.S."/>
            <person name="Bik E.M."/>
            <person name="Thomas B.C."/>
            <person name="Banfield J.F."/>
            <person name="Relman D.A."/>
        </authorList>
    </citation>
    <scope>NUCLEOTIDE SEQUENCE [LARGE SCALE GENOMIC DNA]</scope>
    <source>
        <strain evidence="8">DOLJORAL78_47_16</strain>
    </source>
</reference>
<dbReference type="InterPro" id="IPR006665">
    <property type="entry name" value="OmpA-like"/>
</dbReference>
<evidence type="ECO:0000259" key="7">
    <source>
        <dbReference type="PROSITE" id="PS51123"/>
    </source>
</evidence>
<feature type="domain" description="OmpA-like" evidence="7">
    <location>
        <begin position="85"/>
        <end position="200"/>
    </location>
</feature>
<evidence type="ECO:0000256" key="5">
    <source>
        <dbReference type="ARBA" id="ARBA00023288"/>
    </source>
</evidence>
<dbReference type="GO" id="GO:0009279">
    <property type="term" value="C:cell outer membrane"/>
    <property type="evidence" value="ECO:0007669"/>
    <property type="project" value="UniProtKB-SubCell"/>
</dbReference>
<proteinExistence type="inferred from homology"/>
<evidence type="ECO:0000256" key="4">
    <source>
        <dbReference type="ARBA" id="ARBA00023237"/>
    </source>
</evidence>
<evidence type="ECO:0000256" key="6">
    <source>
        <dbReference type="HAMAP-Rule" id="MF_02204"/>
    </source>
</evidence>
<evidence type="ECO:0000313" key="8">
    <source>
        <dbReference type="EMBL" id="PIE34361.1"/>
    </source>
</evidence>
<dbReference type="PANTHER" id="PTHR30329:SF21">
    <property type="entry name" value="LIPOPROTEIN YIAD-RELATED"/>
    <property type="match status" value="1"/>
</dbReference>
<dbReference type="HAMAP" id="MF_02204">
    <property type="entry name" value="Pal"/>
    <property type="match status" value="1"/>
</dbReference>
<evidence type="ECO:0000256" key="1">
    <source>
        <dbReference type="ARBA" id="ARBA00022729"/>
    </source>
</evidence>
<keyword evidence="1 6" id="KW-0732">Signal</keyword>
<dbReference type="InterPro" id="IPR006664">
    <property type="entry name" value="OMP_bac"/>
</dbReference>
<dbReference type="Gene3D" id="3.30.1330.60">
    <property type="entry name" value="OmpA-like domain"/>
    <property type="match status" value="1"/>
</dbReference>
<dbReference type="InterPro" id="IPR050330">
    <property type="entry name" value="Bact_OuterMem_StrucFunc"/>
</dbReference>
<dbReference type="EMBL" id="PDSK01000090">
    <property type="protein sequence ID" value="PIE34361.1"/>
    <property type="molecule type" value="Genomic_DNA"/>
</dbReference>
<comment type="caution">
    <text evidence="8">The sequence shown here is derived from an EMBL/GenBank/DDBJ whole genome shotgun (WGS) entry which is preliminary data.</text>
</comment>
<keyword evidence="3 6" id="KW-0564">Palmitate</keyword>
<dbReference type="Pfam" id="PF00691">
    <property type="entry name" value="OmpA"/>
    <property type="match status" value="1"/>
</dbReference>
<keyword evidence="2 6" id="KW-0472">Membrane</keyword>
<evidence type="ECO:0000256" key="3">
    <source>
        <dbReference type="ARBA" id="ARBA00023139"/>
    </source>
</evidence>
<comment type="subcellular location">
    <subcellularLocation>
        <location evidence="6">Cell outer membrane</location>
        <topology evidence="6">Lipid-anchor</topology>
    </subcellularLocation>
</comment>
<keyword evidence="4 6" id="KW-0998">Cell outer membrane</keyword>
<dbReference type="SUPFAM" id="SSF103088">
    <property type="entry name" value="OmpA-like"/>
    <property type="match status" value="1"/>
</dbReference>
<evidence type="ECO:0000313" key="9">
    <source>
        <dbReference type="Proteomes" id="UP000230821"/>
    </source>
</evidence>
<keyword evidence="5 6" id="KW-0449">Lipoprotein</keyword>
<dbReference type="Proteomes" id="UP000230821">
    <property type="component" value="Unassembled WGS sequence"/>
</dbReference>
<dbReference type="AlphaFoldDB" id="A0A2G6KFC2"/>
<dbReference type="CDD" id="cd07185">
    <property type="entry name" value="OmpA_C-like"/>
    <property type="match status" value="1"/>
</dbReference>
<comment type="similarity">
    <text evidence="6">Belongs to the Pal lipoprotein family.</text>
</comment>